<dbReference type="PANTHER" id="PTHR42336">
    <property type="entry name" value="THIOREDOXIN DOMAIN-CONTAINING PROTEIN-RELATED"/>
    <property type="match status" value="1"/>
</dbReference>
<name>A0ABR2UX16_9PEZI</name>
<organism evidence="1 2">
    <name type="scientific">Seiridium unicorne</name>
    <dbReference type="NCBI Taxonomy" id="138068"/>
    <lineage>
        <taxon>Eukaryota</taxon>
        <taxon>Fungi</taxon>
        <taxon>Dikarya</taxon>
        <taxon>Ascomycota</taxon>
        <taxon>Pezizomycotina</taxon>
        <taxon>Sordariomycetes</taxon>
        <taxon>Xylariomycetidae</taxon>
        <taxon>Amphisphaeriales</taxon>
        <taxon>Sporocadaceae</taxon>
        <taxon>Seiridium</taxon>
    </lineage>
</organism>
<sequence>MSLAQEWESWKTPAAKEVQAAPKTGEKAPVNENFKLRTDKPTLVVFLRHCGCPFAEKTFKALTTISSKYKDVLHCVAVSHSSPEATERWVVQVGGNWEVEVVVDHEREMYAQWGLGISNSWHVLSPVSLYKVFQLGKQENIWNRPTESGNRWQTSGAFAVDKDGTVRWEQVATSADDLPNLDEAIRTLGISLRK</sequence>
<dbReference type="EMBL" id="JARVKF010000330">
    <property type="protein sequence ID" value="KAK9419223.1"/>
    <property type="molecule type" value="Genomic_DNA"/>
</dbReference>
<evidence type="ECO:0000313" key="2">
    <source>
        <dbReference type="Proteomes" id="UP001408356"/>
    </source>
</evidence>
<dbReference type="Proteomes" id="UP001408356">
    <property type="component" value="Unassembled WGS sequence"/>
</dbReference>
<protein>
    <submittedName>
        <fullName evidence="1">Thioredoxin domain-containing protein</fullName>
    </submittedName>
</protein>
<proteinExistence type="predicted"/>
<comment type="caution">
    <text evidence="1">The sequence shown here is derived from an EMBL/GenBank/DDBJ whole genome shotgun (WGS) entry which is preliminary data.</text>
</comment>
<dbReference type="InterPro" id="IPR036249">
    <property type="entry name" value="Thioredoxin-like_sf"/>
</dbReference>
<accession>A0ABR2UX16</accession>
<keyword evidence="2" id="KW-1185">Reference proteome</keyword>
<reference evidence="1 2" key="1">
    <citation type="journal article" date="2024" name="J. Plant Pathol.">
        <title>Sequence and assembly of the genome of Seiridium unicorne, isolate CBS 538.82, causal agent of cypress canker disease.</title>
        <authorList>
            <person name="Scali E."/>
            <person name="Rocca G.D."/>
            <person name="Danti R."/>
            <person name="Garbelotto M."/>
            <person name="Barberini S."/>
            <person name="Baroncelli R."/>
            <person name="Emiliani G."/>
        </authorList>
    </citation>
    <scope>NUCLEOTIDE SEQUENCE [LARGE SCALE GENOMIC DNA]</scope>
    <source>
        <strain evidence="1 2">BM-138-508</strain>
    </source>
</reference>
<dbReference type="Pfam" id="PF13911">
    <property type="entry name" value="AhpC-TSA_2"/>
    <property type="match status" value="1"/>
</dbReference>
<dbReference type="CDD" id="cd02970">
    <property type="entry name" value="PRX_like2"/>
    <property type="match status" value="1"/>
</dbReference>
<dbReference type="SUPFAM" id="SSF52833">
    <property type="entry name" value="Thioredoxin-like"/>
    <property type="match status" value="1"/>
</dbReference>
<dbReference type="Gene3D" id="3.40.30.10">
    <property type="entry name" value="Glutaredoxin"/>
    <property type="match status" value="1"/>
</dbReference>
<dbReference type="InterPro" id="IPR032801">
    <property type="entry name" value="PXL2A/B/C"/>
</dbReference>
<dbReference type="PANTHER" id="PTHR42336:SF2">
    <property type="entry name" value="THIOREDOXIN DOMAIN-CONTAINING PROTEIN"/>
    <property type="match status" value="1"/>
</dbReference>
<gene>
    <name evidence="1" type="ORF">SUNI508_01200</name>
</gene>
<evidence type="ECO:0000313" key="1">
    <source>
        <dbReference type="EMBL" id="KAK9419223.1"/>
    </source>
</evidence>